<feature type="region of interest" description="Disordered" evidence="1">
    <location>
        <begin position="1"/>
        <end position="23"/>
    </location>
</feature>
<sequence>MFPNHGAADISATHLDPPDQSTYSEVHVEPVSSHPGWTEGADTGSHAVALFGDHLQQAAFVSAAAEYVRARSYHISASTITFILKAIVYQEQCAFGMMRKITGAKELLNFQIPQVCVKSKKVKDHMILENSTHTTVVCFNVIKDCVQDKNLEDPADMEPEMCIVDDGAASGSEALRLQPSRGVPPEVLSVLETILWVRNLARFSGNKFGHSPSAKNTMFINLQLLPLSPEVGNSKVSILKLTTTQFNPMCLVIKSDYVEMINKELPNRLKDAEDLSDKQVKWDWLKFKIKTSSIAYSKKTIKRSKKQRRRP</sequence>
<protein>
    <submittedName>
        <fullName evidence="2">Uncharacterized protein</fullName>
    </submittedName>
</protein>
<evidence type="ECO:0000256" key="1">
    <source>
        <dbReference type="SAM" id="MobiDB-lite"/>
    </source>
</evidence>
<dbReference type="EMBL" id="RCHS01003157">
    <property type="protein sequence ID" value="RMX43641.1"/>
    <property type="molecule type" value="Genomic_DNA"/>
</dbReference>
<gene>
    <name evidence="2" type="ORF">pdam_00023382</name>
</gene>
<accession>A0A3M6TQP6</accession>
<dbReference type="AlphaFoldDB" id="A0A3M6TQP6"/>
<comment type="caution">
    <text evidence="2">The sequence shown here is derived from an EMBL/GenBank/DDBJ whole genome shotgun (WGS) entry which is preliminary data.</text>
</comment>
<organism evidence="2 3">
    <name type="scientific">Pocillopora damicornis</name>
    <name type="common">Cauliflower coral</name>
    <name type="synonym">Millepora damicornis</name>
    <dbReference type="NCBI Taxonomy" id="46731"/>
    <lineage>
        <taxon>Eukaryota</taxon>
        <taxon>Metazoa</taxon>
        <taxon>Cnidaria</taxon>
        <taxon>Anthozoa</taxon>
        <taxon>Hexacorallia</taxon>
        <taxon>Scleractinia</taxon>
        <taxon>Astrocoeniina</taxon>
        <taxon>Pocilloporidae</taxon>
        <taxon>Pocillopora</taxon>
    </lineage>
</organism>
<dbReference type="Proteomes" id="UP000275408">
    <property type="component" value="Unassembled WGS sequence"/>
</dbReference>
<proteinExistence type="predicted"/>
<name>A0A3M6TQP6_POCDA</name>
<keyword evidence="3" id="KW-1185">Reference proteome</keyword>
<reference evidence="2 3" key="1">
    <citation type="journal article" date="2018" name="Sci. Rep.">
        <title>Comparative analysis of the Pocillopora damicornis genome highlights role of immune system in coral evolution.</title>
        <authorList>
            <person name="Cunning R."/>
            <person name="Bay R.A."/>
            <person name="Gillette P."/>
            <person name="Baker A.C."/>
            <person name="Traylor-Knowles N."/>
        </authorList>
    </citation>
    <scope>NUCLEOTIDE SEQUENCE [LARGE SCALE GENOMIC DNA]</scope>
    <source>
        <strain evidence="2">RSMAS</strain>
        <tissue evidence="2">Whole animal</tissue>
    </source>
</reference>
<evidence type="ECO:0000313" key="3">
    <source>
        <dbReference type="Proteomes" id="UP000275408"/>
    </source>
</evidence>
<evidence type="ECO:0000313" key="2">
    <source>
        <dbReference type="EMBL" id="RMX43641.1"/>
    </source>
</evidence>